<reference evidence="2 3" key="1">
    <citation type="submission" date="2015-11" db="EMBL/GenBank/DDBJ databases">
        <title>Expanding the genomic diversity of Burkholderia species for the development of highly accurate diagnostics.</title>
        <authorList>
            <person name="Sahl J."/>
            <person name="Keim P."/>
            <person name="Wagner D."/>
        </authorList>
    </citation>
    <scope>NUCLEOTIDE SEQUENCE [LARGE SCALE GENOMIC DNA]</scope>
    <source>
        <strain evidence="2 3">MSMB1960WGS</strain>
    </source>
</reference>
<dbReference type="RefSeq" id="WP_060148364.1">
    <property type="nucleotide sequence ID" value="NZ_CP156686.1"/>
</dbReference>
<gene>
    <name evidence="2" type="ORF">WT44_18565</name>
</gene>
<dbReference type="Proteomes" id="UP000068603">
    <property type="component" value="Unassembled WGS sequence"/>
</dbReference>
<feature type="signal peptide" evidence="1">
    <location>
        <begin position="1"/>
        <end position="49"/>
    </location>
</feature>
<sequence>MNVFPPFDHAKPRRFTVPRAARASLAAVAAAVAAALAVAAAATPQPALAAGAAPLPAYAADLQRTSVSGLSSGGFMAAQFDVAYSSRLIGAGIIAGGPFYCAGASELIAPAVAATTLCMQPVGSAPSAADALRAARTFAQRDEIDDPANLRRQRVYVFSGAKDTVVSTRVVDQTARFYELAQVPPANLKYRRHPDAGHAFVTDRPGDAACSANASPYIDNCGFEQAHDIVRWIYATPDRPLNPPAAQAGGTLLAFDQRAFDPQQRASLGDTGYVYVPAECERASCAVHVVFHGCVQNVATVGERMIRGVGYNEIADTNRLIVLYPQVAKSGVNPLGCWDFWGYTNAEPTQPGFYRRDAPQMAAVMQMVQRLGAPRQ</sequence>
<name>A0A125F934_9BURK</name>
<dbReference type="PANTHER" id="PTHR42972:SF8">
    <property type="entry name" value="POLYHYDROXYBUTYRATE DEPOLYMERASE"/>
    <property type="match status" value="1"/>
</dbReference>
<dbReference type="AlphaFoldDB" id="A0A125F934"/>
<evidence type="ECO:0000313" key="3">
    <source>
        <dbReference type="Proteomes" id="UP000068603"/>
    </source>
</evidence>
<proteinExistence type="predicted"/>
<comment type="caution">
    <text evidence="2">The sequence shown here is derived from an EMBL/GenBank/DDBJ whole genome shotgun (WGS) entry which is preliminary data.</text>
</comment>
<evidence type="ECO:0000313" key="2">
    <source>
        <dbReference type="EMBL" id="KWA59570.1"/>
    </source>
</evidence>
<evidence type="ECO:0000256" key="1">
    <source>
        <dbReference type="SAM" id="SignalP"/>
    </source>
</evidence>
<protein>
    <submittedName>
        <fullName evidence="2">Poly(3-hydroxybutyrate) depolymerase</fullName>
    </submittedName>
</protein>
<dbReference type="SUPFAM" id="SSF53474">
    <property type="entry name" value="alpha/beta-Hydrolases"/>
    <property type="match status" value="1"/>
</dbReference>
<keyword evidence="1" id="KW-0732">Signal</keyword>
<dbReference type="STRING" id="1503054.WT74_29535"/>
<dbReference type="PANTHER" id="PTHR42972">
    <property type="entry name" value="TOL-PAL SYSTEM PROTEIN TOLB"/>
    <property type="match status" value="1"/>
</dbReference>
<accession>A0A125F934</accession>
<dbReference type="GeneID" id="93055332"/>
<dbReference type="Gene3D" id="3.40.50.1820">
    <property type="entry name" value="alpha/beta hydrolase"/>
    <property type="match status" value="2"/>
</dbReference>
<feature type="chain" id="PRO_5007177420" evidence="1">
    <location>
        <begin position="50"/>
        <end position="376"/>
    </location>
</feature>
<dbReference type="InterPro" id="IPR029058">
    <property type="entry name" value="AB_hydrolase_fold"/>
</dbReference>
<organism evidence="2">
    <name type="scientific">Burkholderia stagnalis</name>
    <dbReference type="NCBI Taxonomy" id="1503054"/>
    <lineage>
        <taxon>Bacteria</taxon>
        <taxon>Pseudomonadati</taxon>
        <taxon>Pseudomonadota</taxon>
        <taxon>Betaproteobacteria</taxon>
        <taxon>Burkholderiales</taxon>
        <taxon>Burkholderiaceae</taxon>
        <taxon>Burkholderia</taxon>
        <taxon>Burkholderia cepacia complex</taxon>
    </lineage>
</organism>
<dbReference type="EMBL" id="LPHB01000053">
    <property type="protein sequence ID" value="KWA59570.1"/>
    <property type="molecule type" value="Genomic_DNA"/>
</dbReference>